<dbReference type="Proteomes" id="UP000009022">
    <property type="component" value="Unassembled WGS sequence"/>
</dbReference>
<dbReference type="PANTHER" id="PTHR23157">
    <property type="entry name" value="GRIP AND COILED-COIL DOMAIN-CONTAINING PROTEIN 1"/>
    <property type="match status" value="1"/>
</dbReference>
<protein>
    <submittedName>
        <fullName evidence="4">Uncharacterized protein</fullName>
    </submittedName>
</protein>
<evidence type="ECO:0000256" key="2">
    <source>
        <dbReference type="SAM" id="Coils"/>
    </source>
</evidence>
<sequence length="250" mass="29075">MFQGFMNNSNSTDKLLDYIDEQKEQISRYESRLRDVIRAYKSLAKEKEALERSVKVLSHRHNERQQMTPTSEEASDQEIAKGNEDEIDGILNDSEESITPRGNKASSIDIIQVDGDVVPKSEVTKLSEQLATLSSSLVTVSEEKAKISARFQADKKLLLREMEQKTEECNRVVEEKDKHISHVEDQLHEVRQRLKQTLQERDEEMITHTEVIKELQQILENERQIKDEQKKQIEHLENQLTVMKDSKDET</sequence>
<comment type="subcellular location">
    <subcellularLocation>
        <location evidence="1">Endomembrane system</location>
        <topology evidence="1">Peripheral membrane protein</topology>
    </subcellularLocation>
</comment>
<keyword evidence="5" id="KW-1185">Reference proteome</keyword>
<feature type="coiled-coil region" evidence="2">
    <location>
        <begin position="148"/>
        <end position="246"/>
    </location>
</feature>
<dbReference type="InParanoid" id="B3RJB3"/>
<accession>B3RJB3</accession>
<evidence type="ECO:0000313" key="4">
    <source>
        <dbReference type="EMBL" id="EDV29299.1"/>
    </source>
</evidence>
<dbReference type="CTD" id="6749715"/>
<reference evidence="4 5" key="1">
    <citation type="journal article" date="2008" name="Nature">
        <title>The Trichoplax genome and the nature of placozoans.</title>
        <authorList>
            <person name="Srivastava M."/>
            <person name="Begovic E."/>
            <person name="Chapman J."/>
            <person name="Putnam N.H."/>
            <person name="Hellsten U."/>
            <person name="Kawashima T."/>
            <person name="Kuo A."/>
            <person name="Mitros T."/>
            <person name="Salamov A."/>
            <person name="Carpenter M.L."/>
            <person name="Signorovitch A.Y."/>
            <person name="Moreno M.A."/>
            <person name="Kamm K."/>
            <person name="Grimwood J."/>
            <person name="Schmutz J."/>
            <person name="Shapiro H."/>
            <person name="Grigoriev I.V."/>
            <person name="Buss L.W."/>
            <person name="Schierwater B."/>
            <person name="Dellaporta S.L."/>
            <person name="Rokhsar D.S."/>
        </authorList>
    </citation>
    <scope>NUCLEOTIDE SEQUENCE [LARGE SCALE GENOMIC DNA]</scope>
    <source>
        <strain evidence="4 5">Grell-BS-1999</strain>
    </source>
</reference>
<name>B3RJB3_TRIAD</name>
<dbReference type="GeneID" id="6749715"/>
<organism evidence="4 5">
    <name type="scientific">Trichoplax adhaerens</name>
    <name type="common">Trichoplax reptans</name>
    <dbReference type="NCBI Taxonomy" id="10228"/>
    <lineage>
        <taxon>Eukaryota</taxon>
        <taxon>Metazoa</taxon>
        <taxon>Placozoa</taxon>
        <taxon>Uniplacotomia</taxon>
        <taxon>Trichoplacea</taxon>
        <taxon>Trichoplacidae</taxon>
        <taxon>Trichoplax</taxon>
    </lineage>
</organism>
<dbReference type="PANTHER" id="PTHR23157:SF25">
    <property type="entry name" value="GRIP AND COILED-COIL DOMAIN-CONTAINING PROTEIN 1"/>
    <property type="match status" value="1"/>
</dbReference>
<dbReference type="GO" id="GO:0012505">
    <property type="term" value="C:endomembrane system"/>
    <property type="evidence" value="ECO:0007669"/>
    <property type="project" value="UniProtKB-SubCell"/>
</dbReference>
<dbReference type="InterPro" id="IPR051952">
    <property type="entry name" value="Golgi-autophagy_related"/>
</dbReference>
<dbReference type="STRING" id="10228.B3RJB3"/>
<evidence type="ECO:0000256" key="1">
    <source>
        <dbReference type="ARBA" id="ARBA00004184"/>
    </source>
</evidence>
<dbReference type="PhylomeDB" id="B3RJB3"/>
<proteinExistence type="predicted"/>
<feature type="region of interest" description="Disordered" evidence="3">
    <location>
        <begin position="58"/>
        <end position="79"/>
    </location>
</feature>
<evidence type="ECO:0000313" key="5">
    <source>
        <dbReference type="Proteomes" id="UP000009022"/>
    </source>
</evidence>
<evidence type="ECO:0000256" key="3">
    <source>
        <dbReference type="SAM" id="MobiDB-lite"/>
    </source>
</evidence>
<keyword evidence="2" id="KW-0175">Coiled coil</keyword>
<dbReference type="eggNOG" id="ENOG502QQ2S">
    <property type="taxonomic scope" value="Eukaryota"/>
</dbReference>
<dbReference type="RefSeq" id="XP_002108501.1">
    <property type="nucleotide sequence ID" value="XM_002108465.1"/>
</dbReference>
<dbReference type="HOGENOM" id="CLU_1112559_0_0_1"/>
<dbReference type="AlphaFoldDB" id="B3RJB3"/>
<dbReference type="EMBL" id="DS985241">
    <property type="protein sequence ID" value="EDV29299.1"/>
    <property type="molecule type" value="Genomic_DNA"/>
</dbReference>
<dbReference type="KEGG" id="tad:TRIADDRAFT_51476"/>
<dbReference type="OrthoDB" id="9898580at2759"/>
<gene>
    <name evidence="4" type="ORF">TRIADDRAFT_51476</name>
</gene>
<dbReference type="OMA" id="DEEMITH"/>
<dbReference type="FunCoup" id="B3RJB3">
    <property type="interactions" value="109"/>
</dbReference>